<evidence type="ECO:0000313" key="6">
    <source>
        <dbReference type="EMBL" id="SMF18595.1"/>
    </source>
</evidence>
<dbReference type="RefSeq" id="WP_085082385.1">
    <property type="nucleotide sequence ID" value="NZ_FXAK01000001.1"/>
</dbReference>
<feature type="transmembrane region" description="Helical" evidence="5">
    <location>
        <begin position="61"/>
        <end position="80"/>
    </location>
</feature>
<accession>A0A1X7DNX9</accession>
<gene>
    <name evidence="6" type="ORF">SAMN02982917_0743</name>
</gene>
<name>A0A1X7DNX9_9PROT</name>
<protein>
    <submittedName>
        <fullName evidence="6">Uncharacterized membrane protein YphA, DoxX/SURF4 family</fullName>
    </submittedName>
</protein>
<proteinExistence type="predicted"/>
<keyword evidence="4 5" id="KW-0472">Membrane</keyword>
<organism evidence="6 7">
    <name type="scientific">Azospirillum oryzae</name>
    <dbReference type="NCBI Taxonomy" id="286727"/>
    <lineage>
        <taxon>Bacteria</taxon>
        <taxon>Pseudomonadati</taxon>
        <taxon>Pseudomonadota</taxon>
        <taxon>Alphaproteobacteria</taxon>
        <taxon>Rhodospirillales</taxon>
        <taxon>Azospirillaceae</taxon>
        <taxon>Azospirillum</taxon>
    </lineage>
</organism>
<evidence type="ECO:0000313" key="7">
    <source>
        <dbReference type="Proteomes" id="UP000192936"/>
    </source>
</evidence>
<dbReference type="AlphaFoldDB" id="A0A1X7DNX9"/>
<reference evidence="6 7" key="1">
    <citation type="submission" date="2017-04" db="EMBL/GenBank/DDBJ databases">
        <authorList>
            <person name="Afonso C.L."/>
            <person name="Miller P.J."/>
            <person name="Scott M.A."/>
            <person name="Spackman E."/>
            <person name="Goraichik I."/>
            <person name="Dimitrov K.M."/>
            <person name="Suarez D.L."/>
            <person name="Swayne D.E."/>
        </authorList>
    </citation>
    <scope>NUCLEOTIDE SEQUENCE [LARGE SCALE GENOMIC DNA]</scope>
    <source>
        <strain evidence="6 7">A2P</strain>
    </source>
</reference>
<sequence>MTLRSFEGPAERIVDRILDWDGTWLLARLALVGAYLLGGLVKLTDWPGAVAEQAHFGLAPPALWAALTILVELVGPLLILLDRTLWLGAGALGVFTVLAALIANDFWTMAGPERFMATNAFFEHIGLVGGFVLAAIVSRMRRRLGPNA</sequence>
<comment type="subcellular location">
    <subcellularLocation>
        <location evidence="1">Membrane</location>
        <topology evidence="1">Multi-pass membrane protein</topology>
    </subcellularLocation>
</comment>
<keyword evidence="3 5" id="KW-1133">Transmembrane helix</keyword>
<evidence type="ECO:0000256" key="3">
    <source>
        <dbReference type="ARBA" id="ARBA00022989"/>
    </source>
</evidence>
<feature type="transmembrane region" description="Helical" evidence="5">
    <location>
        <begin position="21"/>
        <end position="41"/>
    </location>
</feature>
<dbReference type="Pfam" id="PF07681">
    <property type="entry name" value="DoxX"/>
    <property type="match status" value="1"/>
</dbReference>
<dbReference type="OrthoDB" id="7064507at2"/>
<evidence type="ECO:0000256" key="4">
    <source>
        <dbReference type="ARBA" id="ARBA00023136"/>
    </source>
</evidence>
<dbReference type="GO" id="GO:0016020">
    <property type="term" value="C:membrane"/>
    <property type="evidence" value="ECO:0007669"/>
    <property type="project" value="UniProtKB-SubCell"/>
</dbReference>
<evidence type="ECO:0000256" key="2">
    <source>
        <dbReference type="ARBA" id="ARBA00022692"/>
    </source>
</evidence>
<keyword evidence="2 5" id="KW-0812">Transmembrane</keyword>
<feature type="transmembrane region" description="Helical" evidence="5">
    <location>
        <begin position="85"/>
        <end position="103"/>
    </location>
</feature>
<dbReference type="STRING" id="286727.SAMN02982917_0743"/>
<dbReference type="InterPro" id="IPR032808">
    <property type="entry name" value="DoxX"/>
</dbReference>
<evidence type="ECO:0000256" key="1">
    <source>
        <dbReference type="ARBA" id="ARBA00004141"/>
    </source>
</evidence>
<evidence type="ECO:0000256" key="5">
    <source>
        <dbReference type="SAM" id="Phobius"/>
    </source>
</evidence>
<dbReference type="Proteomes" id="UP000192936">
    <property type="component" value="Unassembled WGS sequence"/>
</dbReference>
<dbReference type="EMBL" id="FXAK01000001">
    <property type="protein sequence ID" value="SMF18595.1"/>
    <property type="molecule type" value="Genomic_DNA"/>
</dbReference>
<feature type="transmembrane region" description="Helical" evidence="5">
    <location>
        <begin position="115"/>
        <end position="137"/>
    </location>
</feature>